<feature type="signal peptide" evidence="1">
    <location>
        <begin position="1"/>
        <end position="33"/>
    </location>
</feature>
<dbReference type="RefSeq" id="WP_138925517.1">
    <property type="nucleotide sequence ID" value="NZ_CP034412.1"/>
</dbReference>
<feature type="chain" id="PRO_5022697725" description="Bacterial EndoU nuclease domain-containing protein" evidence="1">
    <location>
        <begin position="34"/>
        <end position="379"/>
    </location>
</feature>
<keyword evidence="1" id="KW-0732">Signal</keyword>
<dbReference type="AlphaFoldDB" id="A0A5B7WRU5"/>
<keyword evidence="3" id="KW-1185">Reference proteome</keyword>
<gene>
    <name evidence="2" type="ORF">GcLGCM259_0252</name>
</gene>
<dbReference type="Proteomes" id="UP000307000">
    <property type="component" value="Chromosome"/>
</dbReference>
<dbReference type="KEGG" id="gcr:GcLGCM259_0252"/>
<dbReference type="EMBL" id="CP034412">
    <property type="protein sequence ID" value="QCY46035.1"/>
    <property type="molecule type" value="Genomic_DNA"/>
</dbReference>
<name>A0A5B7WRU5_9MICC</name>
<reference evidence="2 3" key="1">
    <citation type="submission" date="2018-12" db="EMBL/GenBank/DDBJ databases">
        <title>Complete Genome Sequence of Glutamicibacter creatinolyticus strain LGCM259,isolated from an abscess of a 12-year-old mare in Italy.</title>
        <authorList>
            <person name="Santos R.G."/>
            <person name="Silva A.L."/>
            <person name="Seyffert N."/>
            <person name="Castro T.L.P."/>
            <person name="Attili A.R."/>
            <person name="Rifici C."/>
            <person name="Mazzullo G."/>
            <person name="Brenig B."/>
            <person name="Venanzi F."/>
            <person name="Azevedo V."/>
        </authorList>
    </citation>
    <scope>NUCLEOTIDE SEQUENCE [LARGE SCALE GENOMIC DNA]</scope>
    <source>
        <strain evidence="2 3">LGCM 259</strain>
    </source>
</reference>
<organism evidence="2 3">
    <name type="scientific">Glutamicibacter creatinolyticus</name>
    <dbReference type="NCBI Taxonomy" id="162496"/>
    <lineage>
        <taxon>Bacteria</taxon>
        <taxon>Bacillati</taxon>
        <taxon>Actinomycetota</taxon>
        <taxon>Actinomycetes</taxon>
        <taxon>Micrococcales</taxon>
        <taxon>Micrococcaceae</taxon>
        <taxon>Glutamicibacter</taxon>
    </lineage>
</organism>
<protein>
    <recommendedName>
        <fullName evidence="4">Bacterial EndoU nuclease domain-containing protein</fullName>
    </recommendedName>
</protein>
<sequence>MNSTLFRRTRSRLLSAMAIACAVSVTATSASLADPSEPSQVTTQELLSDALVAVGETEGNLVEPTLNSEVLEFGTEGGAVFVQATEEGKSLVVGAENAEQEFSFGLPIESAPNDAQMLEDGTAVFSDDEIDLALRTHNDGAIRAQTIIHDADAPHEFRYELGLPEGSFAEIAEDGGVDVFQSFPDENENVLTSRFEPAWAVDASGETVKTWYELHDGDLVQKVDIGEDHDYPVVADPFWIPAIIVAIRVTSIVIKVGSKTVKYAKAPASRVVNALSSFKTLSYRTGSHTFKLDKSGMKHILQRHHPKYWDGSSKSSQTFFNPKMSVNDVRNLVHGAMKQNQSKLKSGGTNKRIQLEGTYNNVKYKMVIDRGRVVQFYPR</sequence>
<evidence type="ECO:0000256" key="1">
    <source>
        <dbReference type="SAM" id="SignalP"/>
    </source>
</evidence>
<evidence type="ECO:0000313" key="2">
    <source>
        <dbReference type="EMBL" id="QCY46035.1"/>
    </source>
</evidence>
<accession>A0A5B7WRU5</accession>
<evidence type="ECO:0008006" key="4">
    <source>
        <dbReference type="Google" id="ProtNLM"/>
    </source>
</evidence>
<evidence type="ECO:0000313" key="3">
    <source>
        <dbReference type="Proteomes" id="UP000307000"/>
    </source>
</evidence>
<proteinExistence type="predicted"/>